<dbReference type="PIRSF" id="PIRSF003161">
    <property type="entry name" value="FliG"/>
    <property type="match status" value="1"/>
</dbReference>
<organism evidence="15 16">
    <name type="scientific">Candidatus Odyssella acanthamoebae</name>
    <dbReference type="NCBI Taxonomy" id="91604"/>
    <lineage>
        <taxon>Bacteria</taxon>
        <taxon>Pseudomonadati</taxon>
        <taxon>Pseudomonadota</taxon>
        <taxon>Alphaproteobacteria</taxon>
        <taxon>Holosporales</taxon>
        <taxon>Candidatus Paracaedibacteraceae</taxon>
        <taxon>Candidatus Odyssella</taxon>
    </lineage>
</organism>
<keyword evidence="9 11" id="KW-0975">Bacterial flagellum</keyword>
<evidence type="ECO:0000256" key="5">
    <source>
        <dbReference type="ARBA" id="ARBA00022475"/>
    </source>
</evidence>
<evidence type="ECO:0000259" key="13">
    <source>
        <dbReference type="Pfam" id="PF14841"/>
    </source>
</evidence>
<dbReference type="Gene3D" id="1.10.220.30">
    <property type="match status" value="3"/>
</dbReference>
<dbReference type="GO" id="GO:0003774">
    <property type="term" value="F:cytoskeletal motor activity"/>
    <property type="evidence" value="ECO:0007669"/>
    <property type="project" value="InterPro"/>
</dbReference>
<evidence type="ECO:0000256" key="11">
    <source>
        <dbReference type="PIRNR" id="PIRNR003161"/>
    </source>
</evidence>
<dbReference type="eggNOG" id="COG1536">
    <property type="taxonomic scope" value="Bacteria"/>
</dbReference>
<feature type="domain" description="Flagellar motor switch protein FliG N-terminal" evidence="14">
    <location>
        <begin position="10"/>
        <end position="111"/>
    </location>
</feature>
<dbReference type="SUPFAM" id="SSF48029">
    <property type="entry name" value="FliG"/>
    <property type="match status" value="2"/>
</dbReference>
<keyword evidence="15" id="KW-0282">Flagellum</keyword>
<dbReference type="InterPro" id="IPR023087">
    <property type="entry name" value="Flg_Motor_Flig_C"/>
</dbReference>
<protein>
    <recommendedName>
        <fullName evidence="4 11">Flagellar motor switch protein FliG</fullName>
    </recommendedName>
</protein>
<keyword evidence="5 11" id="KW-1003">Cell membrane</keyword>
<dbReference type="GO" id="GO:0005886">
    <property type="term" value="C:plasma membrane"/>
    <property type="evidence" value="ECO:0007669"/>
    <property type="project" value="UniProtKB-SubCell"/>
</dbReference>
<sequence length="339" mass="38359">METRKDYISLNGVERVSLLLLALGEEQVQRIFEHLDESEIREIAVTMTNLGKVSSNVVEVMFSDFVDQLSTTGALIGTPESTKRLLTKALPQEKVAQIMEEISGPAGRTMWDKLSNINEELLANYLKNEYPQTISVVLTRIRPEHAARVMTLLPDSLVMEVIMRMLKMESVRREILDDIERTLRVEFMSNISKASKRDSYELVAEIFNFLDRQTEAKMIGNLEESSPDDAERIKNLMFTFDDMLKLDSQGIQAVVRVIDKTKLALALKGANDAIKEKFFSNMSERAGKLMREDMQSMGMVRVKDVDEAQNYIVITTKDLANRGEIVIRKGGDAEDALIG</sequence>
<dbReference type="PANTHER" id="PTHR30534:SF0">
    <property type="entry name" value="FLAGELLAR MOTOR SWITCH PROTEIN FLIG"/>
    <property type="match status" value="1"/>
</dbReference>
<comment type="similarity">
    <text evidence="3 11">Belongs to the FliG family.</text>
</comment>
<dbReference type="GO" id="GO:0009425">
    <property type="term" value="C:bacterial-type flagellum basal body"/>
    <property type="evidence" value="ECO:0007669"/>
    <property type="project" value="UniProtKB-SubCell"/>
</dbReference>
<evidence type="ECO:0000256" key="7">
    <source>
        <dbReference type="ARBA" id="ARBA00022779"/>
    </source>
</evidence>
<dbReference type="Proteomes" id="UP000028926">
    <property type="component" value="Chromosome"/>
</dbReference>
<name>A0A077ATM4_9PROT</name>
<dbReference type="GO" id="GO:0071973">
    <property type="term" value="P:bacterial-type flagellum-dependent cell motility"/>
    <property type="evidence" value="ECO:0007669"/>
    <property type="project" value="InterPro"/>
</dbReference>
<evidence type="ECO:0000256" key="4">
    <source>
        <dbReference type="ARBA" id="ARBA00021870"/>
    </source>
</evidence>
<evidence type="ECO:0000256" key="6">
    <source>
        <dbReference type="ARBA" id="ARBA00022500"/>
    </source>
</evidence>
<evidence type="ECO:0000256" key="1">
    <source>
        <dbReference type="ARBA" id="ARBA00004117"/>
    </source>
</evidence>
<accession>A0A077ATM4</accession>
<keyword evidence="11" id="KW-0997">Cell inner membrane</keyword>
<evidence type="ECO:0000313" key="15">
    <source>
        <dbReference type="EMBL" id="AIK96527.1"/>
    </source>
</evidence>
<reference evidence="15 16" key="1">
    <citation type="submission" date="2014-07" db="EMBL/GenBank/DDBJ databases">
        <title>Comparative genomic insights into amoeba endosymbionts belonging to the families of Holosporaceae and Candidatus Midichloriaceae within Rickettsiales.</title>
        <authorList>
            <person name="Wang Z."/>
            <person name="Wu M."/>
        </authorList>
    </citation>
    <scope>NUCLEOTIDE SEQUENCE [LARGE SCALE GENOMIC DNA]</scope>
    <source>
        <strain evidence="15">PRA3</strain>
    </source>
</reference>
<evidence type="ECO:0000256" key="2">
    <source>
        <dbReference type="ARBA" id="ARBA00004413"/>
    </source>
</evidence>
<dbReference type="GO" id="GO:0006935">
    <property type="term" value="P:chemotaxis"/>
    <property type="evidence" value="ECO:0007669"/>
    <property type="project" value="UniProtKB-KW"/>
</dbReference>
<dbReference type="InterPro" id="IPR011002">
    <property type="entry name" value="FliG_a-hlx"/>
</dbReference>
<keyword evidence="15" id="KW-0966">Cell projection</keyword>
<dbReference type="InterPro" id="IPR032779">
    <property type="entry name" value="FliG_M"/>
</dbReference>
<gene>
    <name evidence="15" type="ORF">ID47_06885</name>
</gene>
<proteinExistence type="inferred from homology"/>
<feature type="domain" description="Flagellar motor switch protein FliG C-terminal" evidence="12">
    <location>
        <begin position="221"/>
        <end position="327"/>
    </location>
</feature>
<dbReference type="InterPro" id="IPR028263">
    <property type="entry name" value="FliG_N"/>
</dbReference>
<evidence type="ECO:0000256" key="3">
    <source>
        <dbReference type="ARBA" id="ARBA00010299"/>
    </source>
</evidence>
<evidence type="ECO:0000256" key="9">
    <source>
        <dbReference type="ARBA" id="ARBA00023143"/>
    </source>
</evidence>
<dbReference type="OrthoDB" id="9780302at2"/>
<dbReference type="AlphaFoldDB" id="A0A077ATM4"/>
<feature type="domain" description="Flagellar motor switch protein FliG middle" evidence="13">
    <location>
        <begin position="120"/>
        <end position="192"/>
    </location>
</feature>
<dbReference type="HOGENOM" id="CLU_047835_0_0_5"/>
<dbReference type="STRING" id="91604.ID47_06885"/>
<evidence type="ECO:0000259" key="12">
    <source>
        <dbReference type="Pfam" id="PF01706"/>
    </source>
</evidence>
<comment type="function">
    <text evidence="10 11">FliG is one of three proteins (FliG, FliN, FliM) that forms the rotor-mounted switch complex (C ring), located at the base of the basal body. This complex interacts with the CheY and CheZ chemotaxis proteins, in addition to contacting components of the motor that determine the direction of flagellar rotation.</text>
</comment>
<keyword evidence="15" id="KW-0969">Cilium</keyword>
<keyword evidence="8 11" id="KW-0472">Membrane</keyword>
<evidence type="ECO:0000259" key="14">
    <source>
        <dbReference type="Pfam" id="PF14842"/>
    </source>
</evidence>
<dbReference type="InterPro" id="IPR000090">
    <property type="entry name" value="Flg_Motor_Flig"/>
</dbReference>
<keyword evidence="6 11" id="KW-0145">Chemotaxis</keyword>
<dbReference type="PRINTS" id="PR00954">
    <property type="entry name" value="FLGMOTORFLIG"/>
</dbReference>
<dbReference type="KEGG" id="paca:ID47_06885"/>
<dbReference type="PANTHER" id="PTHR30534">
    <property type="entry name" value="FLAGELLAR MOTOR SWITCH PROTEIN FLIG"/>
    <property type="match status" value="1"/>
</dbReference>
<evidence type="ECO:0000313" key="16">
    <source>
        <dbReference type="Proteomes" id="UP000028926"/>
    </source>
</evidence>
<dbReference type="Pfam" id="PF01706">
    <property type="entry name" value="FliG_C"/>
    <property type="match status" value="1"/>
</dbReference>
<dbReference type="RefSeq" id="WP_038465022.1">
    <property type="nucleotide sequence ID" value="NZ_CP008941.1"/>
</dbReference>
<dbReference type="NCBIfam" id="TIGR00207">
    <property type="entry name" value="fliG"/>
    <property type="match status" value="1"/>
</dbReference>
<comment type="subcellular location">
    <subcellularLocation>
        <location evidence="1 11">Bacterial flagellum basal body</location>
    </subcellularLocation>
    <subcellularLocation>
        <location evidence="11">Cell inner membrane</location>
        <topology evidence="11">Peripheral membrane protein</topology>
        <orientation evidence="11">Cytoplasmic side</orientation>
    </subcellularLocation>
    <subcellularLocation>
        <location evidence="2">Cell membrane</location>
        <topology evidence="2">Peripheral membrane protein</topology>
        <orientation evidence="2">Cytoplasmic side</orientation>
    </subcellularLocation>
</comment>
<dbReference type="Pfam" id="PF14842">
    <property type="entry name" value="FliG_N"/>
    <property type="match status" value="1"/>
</dbReference>
<evidence type="ECO:0000256" key="10">
    <source>
        <dbReference type="ARBA" id="ARBA00025598"/>
    </source>
</evidence>
<keyword evidence="7 11" id="KW-0283">Flagellar rotation</keyword>
<dbReference type="Pfam" id="PF14841">
    <property type="entry name" value="FliG_M"/>
    <property type="match status" value="1"/>
</dbReference>
<keyword evidence="16" id="KW-1185">Reference proteome</keyword>
<evidence type="ECO:0000256" key="8">
    <source>
        <dbReference type="ARBA" id="ARBA00023136"/>
    </source>
</evidence>
<dbReference type="EMBL" id="CP008941">
    <property type="protein sequence ID" value="AIK96527.1"/>
    <property type="molecule type" value="Genomic_DNA"/>
</dbReference>